<name>A0AC58K3N5_CASCN</name>
<protein>
    <submittedName>
        <fullName evidence="2">Ribonuclease H2 subunit B isoform X4</fullName>
    </submittedName>
</protein>
<organism evidence="1 2">
    <name type="scientific">Castor canadensis</name>
    <name type="common">American beaver</name>
    <dbReference type="NCBI Taxonomy" id="51338"/>
    <lineage>
        <taxon>Eukaryota</taxon>
        <taxon>Metazoa</taxon>
        <taxon>Chordata</taxon>
        <taxon>Craniata</taxon>
        <taxon>Vertebrata</taxon>
        <taxon>Euteleostomi</taxon>
        <taxon>Mammalia</taxon>
        <taxon>Eutheria</taxon>
        <taxon>Euarchontoglires</taxon>
        <taxon>Glires</taxon>
        <taxon>Rodentia</taxon>
        <taxon>Castorimorpha</taxon>
        <taxon>Castoridae</taxon>
        <taxon>Castor</taxon>
    </lineage>
</organism>
<dbReference type="RefSeq" id="XP_073899550.1">
    <property type="nucleotide sequence ID" value="XM_074043449.1"/>
</dbReference>
<accession>A0AC58K3N5</accession>
<sequence>MKSGLMFVKLVNPCSGEGALYLFDMCLQQLFEIKVFKEKHHSWFINQSVQSGGLLHFATPVDPLFLLLHYLTKAGKEGKFQPLAQVVMDDIFPNCILLLKLPELEKLLRHVTEEKEIGNKKYYKYSKEKTLKWLEKKVNQTVAALKSNNVNVGARVQSAAFFPGDQVSNDKEEDYIRYAHGLISDYIPRELSDDLSKYLKLPEPAASLPNPPSKKLKLSNEPVEAKEDYTKFNSKDLKTEKKNSKMTAAQKALAKVDKSGMKSIEAFFGAKSKKKK</sequence>
<keyword evidence="1" id="KW-1185">Reference proteome</keyword>
<evidence type="ECO:0000313" key="1">
    <source>
        <dbReference type="Proteomes" id="UP001732720"/>
    </source>
</evidence>
<gene>
    <name evidence="2" type="primary">Rnaseh2b</name>
</gene>
<dbReference type="Proteomes" id="UP001732720">
    <property type="component" value="Chromosome 10"/>
</dbReference>
<reference evidence="2" key="1">
    <citation type="submission" date="2025-08" db="UniProtKB">
        <authorList>
            <consortium name="RefSeq"/>
        </authorList>
    </citation>
    <scope>IDENTIFICATION</scope>
</reference>
<proteinExistence type="predicted"/>
<evidence type="ECO:0000313" key="2">
    <source>
        <dbReference type="RefSeq" id="XP_073899550.1"/>
    </source>
</evidence>